<organism evidence="2 5">
    <name type="scientific">Gluconacetobacter dulcium</name>
    <dbReference type="NCBI Taxonomy" id="2729096"/>
    <lineage>
        <taxon>Bacteria</taxon>
        <taxon>Pseudomonadati</taxon>
        <taxon>Pseudomonadota</taxon>
        <taxon>Alphaproteobacteria</taxon>
        <taxon>Acetobacterales</taxon>
        <taxon>Acetobacteraceae</taxon>
        <taxon>Gluconacetobacter</taxon>
    </lineage>
</organism>
<gene>
    <name evidence="3" type="ORF">HLH25_08700</name>
    <name evidence="2" type="ORF">HLH26_08155</name>
</gene>
<protein>
    <submittedName>
        <fullName evidence="2">Uncharacterized protein</fullName>
    </submittedName>
</protein>
<dbReference type="Proteomes" id="UP000540490">
    <property type="component" value="Unassembled WGS sequence"/>
</dbReference>
<dbReference type="EMBL" id="JABEQO010000008">
    <property type="protein sequence ID" value="MBB2164513.1"/>
    <property type="molecule type" value="Genomic_DNA"/>
</dbReference>
<dbReference type="Proteomes" id="UP000561077">
    <property type="component" value="Unassembled WGS sequence"/>
</dbReference>
<evidence type="ECO:0000256" key="1">
    <source>
        <dbReference type="SAM" id="MobiDB-lite"/>
    </source>
</evidence>
<feature type="region of interest" description="Disordered" evidence="1">
    <location>
        <begin position="46"/>
        <end position="65"/>
    </location>
</feature>
<evidence type="ECO:0000313" key="2">
    <source>
        <dbReference type="EMBL" id="MBB2164513.1"/>
    </source>
</evidence>
<reference evidence="4 5" key="1">
    <citation type="submission" date="2020-04" db="EMBL/GenBank/DDBJ databases">
        <title>Description of novel Gluconacetobacter.</title>
        <authorList>
            <person name="Sombolestani A."/>
        </authorList>
    </citation>
    <scope>NUCLEOTIDE SEQUENCE [LARGE SCALE GENOMIC DNA]</scope>
    <source>
        <strain evidence="3 4">LMG 1728</strain>
        <strain evidence="2 5">LMG 1731</strain>
    </source>
</reference>
<evidence type="ECO:0000313" key="5">
    <source>
        <dbReference type="Proteomes" id="UP000561077"/>
    </source>
</evidence>
<dbReference type="RefSeq" id="WP_182973681.1">
    <property type="nucleotide sequence ID" value="NZ_JABEQN010000008.1"/>
</dbReference>
<dbReference type="AlphaFoldDB" id="A0A7W4IKE6"/>
<name>A0A7W4IKE6_9PROT</name>
<keyword evidence="4" id="KW-1185">Reference proteome</keyword>
<dbReference type="EMBL" id="JABEQN010000008">
    <property type="protein sequence ID" value="MBB2193720.1"/>
    <property type="molecule type" value="Genomic_DNA"/>
</dbReference>
<evidence type="ECO:0000313" key="3">
    <source>
        <dbReference type="EMBL" id="MBB2193720.1"/>
    </source>
</evidence>
<sequence>MPDTTPRSDERHQRRSVWRIGRGRSGGSLALSCFMHWAIEAGRPALAADGDPNNPTLSKLFPSDGPYGVDRPTSAELEASKIWLANTLAEALSEDASIVIDMGGGDRVSEELAAESDLGAFLRANGVIPTFAYFTGPERDDFDHVYRIWDSSSFKDGDSVLFLNEGLYRSTSRSSDPFAWLRKDERLRAMHDAGVRTVVFPALTCMKYLENDGLNVFDVIAGKPKADGSQVNPLWRHMAVKWLRDFGANIEEEGVHLWLP</sequence>
<accession>A0A7W4IKE6</accession>
<comment type="caution">
    <text evidence="2">The sequence shown here is derived from an EMBL/GenBank/DDBJ whole genome shotgun (WGS) entry which is preliminary data.</text>
</comment>
<proteinExistence type="predicted"/>
<evidence type="ECO:0000313" key="4">
    <source>
        <dbReference type="Proteomes" id="UP000540490"/>
    </source>
</evidence>